<dbReference type="AlphaFoldDB" id="A0A6J6J879"/>
<keyword evidence="1" id="KW-0808">Transferase</keyword>
<accession>A0A6J6J879</accession>
<evidence type="ECO:0000256" key="1">
    <source>
        <dbReference type="ARBA" id="ARBA00022679"/>
    </source>
</evidence>
<dbReference type="InterPro" id="IPR044855">
    <property type="entry name" value="CoA-Trfase_III_dom3_sf"/>
</dbReference>
<protein>
    <submittedName>
        <fullName evidence="2">Unannotated protein</fullName>
    </submittedName>
</protein>
<dbReference type="PANTHER" id="PTHR48207">
    <property type="entry name" value="SUCCINATE--HYDROXYMETHYLGLUTARATE COA-TRANSFERASE"/>
    <property type="match status" value="1"/>
</dbReference>
<dbReference type="InterPro" id="IPR023606">
    <property type="entry name" value="CoA-Trfase_III_dom_1_sf"/>
</dbReference>
<dbReference type="SUPFAM" id="SSF89796">
    <property type="entry name" value="CoA-transferase family III (CaiB/BaiF)"/>
    <property type="match status" value="1"/>
</dbReference>
<organism evidence="2">
    <name type="scientific">freshwater metagenome</name>
    <dbReference type="NCBI Taxonomy" id="449393"/>
    <lineage>
        <taxon>unclassified sequences</taxon>
        <taxon>metagenomes</taxon>
        <taxon>ecological metagenomes</taxon>
    </lineage>
</organism>
<dbReference type="InterPro" id="IPR003673">
    <property type="entry name" value="CoA-Trfase_fam_III"/>
</dbReference>
<dbReference type="EMBL" id="CAEZWJ010000096">
    <property type="protein sequence ID" value="CAB4666419.1"/>
    <property type="molecule type" value="Genomic_DNA"/>
</dbReference>
<dbReference type="InterPro" id="IPR050483">
    <property type="entry name" value="CoA-transferase_III_domain"/>
</dbReference>
<dbReference type="Gene3D" id="3.40.50.10540">
    <property type="entry name" value="Crotonobetainyl-coa:carnitine coa-transferase, domain 1"/>
    <property type="match status" value="1"/>
</dbReference>
<dbReference type="Pfam" id="PF02515">
    <property type="entry name" value="CoA_transf_3"/>
    <property type="match status" value="1"/>
</dbReference>
<evidence type="ECO:0000313" key="3">
    <source>
        <dbReference type="EMBL" id="CAB4666419.1"/>
    </source>
</evidence>
<dbReference type="EMBL" id="CAEZVQ010000033">
    <property type="protein sequence ID" value="CAB4632219.1"/>
    <property type="molecule type" value="Genomic_DNA"/>
</dbReference>
<dbReference type="GO" id="GO:0008410">
    <property type="term" value="F:CoA-transferase activity"/>
    <property type="evidence" value="ECO:0007669"/>
    <property type="project" value="TreeGrafter"/>
</dbReference>
<proteinExistence type="predicted"/>
<evidence type="ECO:0000313" key="2">
    <source>
        <dbReference type="EMBL" id="CAB4632219.1"/>
    </source>
</evidence>
<reference evidence="2" key="1">
    <citation type="submission" date="2020-05" db="EMBL/GenBank/DDBJ databases">
        <authorList>
            <person name="Chiriac C."/>
            <person name="Salcher M."/>
            <person name="Ghai R."/>
            <person name="Kavagutti S V."/>
        </authorList>
    </citation>
    <scope>NUCLEOTIDE SEQUENCE</scope>
</reference>
<dbReference type="Gene3D" id="3.30.1540.10">
    <property type="entry name" value="formyl-coa transferase, domain 3"/>
    <property type="match status" value="1"/>
</dbReference>
<gene>
    <name evidence="2" type="ORF">UFOPK2086_00406</name>
    <name evidence="3" type="ORF">UFOPK2214_01552</name>
</gene>
<dbReference type="PANTHER" id="PTHR48207:SF3">
    <property type="entry name" value="SUCCINATE--HYDROXYMETHYLGLUTARATE COA-TRANSFERASE"/>
    <property type="match status" value="1"/>
</dbReference>
<sequence length="392" mass="42295">MTTGPLTGIKVIDLSTMISGPLAGMMLADQGAEVIKVESPGMGDMMRHIGTQKNGMTGIYALHNRGKKSLVVDLKHETGKEVLRTLIKESDVLIQNFRPGAMERLGFGYEEVAALNPHLVYVSIAGFGEDGPNSGRRVYDNVIQATSGLASVQTDKATGKPSIYRTLICDKVTAYTASQAITAALFARERGGSGQHITLSMLDAAIAFTWPDCAMDEALLDDDVVRLPTIASSYKAIEFSDGYAVATVLSESEFRGYCAALGKPELADDPRFATVQLRGKNDVEYREIIRELTSKMTVAEFLEASVKYEVPAGGLNDLKTVTEEPQVIHNKTFVLRDHPVAGTIREARPAPRFSATPIEPGNHAPVMGADTDEIVTALGFDSTSLREQGIVK</sequence>
<name>A0A6J6J879_9ZZZZ</name>